<dbReference type="Proteomes" id="UP000552954">
    <property type="component" value="Unassembled WGS sequence"/>
</dbReference>
<organism evidence="4 5">
    <name type="scientific">Ramlibacter montanisoli</name>
    <dbReference type="NCBI Taxonomy" id="2732512"/>
    <lineage>
        <taxon>Bacteria</taxon>
        <taxon>Pseudomonadati</taxon>
        <taxon>Pseudomonadota</taxon>
        <taxon>Betaproteobacteria</taxon>
        <taxon>Burkholderiales</taxon>
        <taxon>Comamonadaceae</taxon>
        <taxon>Ramlibacter</taxon>
    </lineage>
</organism>
<dbReference type="CDD" id="cd02612">
    <property type="entry name" value="HAD_PGPPase"/>
    <property type="match status" value="1"/>
</dbReference>
<dbReference type="PANTHER" id="PTHR43344:SF13">
    <property type="entry name" value="PHOSPHATASE RV3661-RELATED"/>
    <property type="match status" value="1"/>
</dbReference>
<sequence>MKPRLALFDLDHTLLHGDSDGLWCGFLMDEGVLERAAFAARNADMEAQYQAGTVDAVAFANFYVSTLAGRTPAQWEPLRRRFLHEVVAPRIPRDALALVRGHLEAQDLVVLTTATNRFITELTAAHFGIPHLLATEPELQDGVFTGRATGTLNMREGKVARLHAFLAQRGLQLAGLHSTAYSDSRNDLPLLQAVDVAVAVHPDATLAAIAAERGWKVLHLA</sequence>
<dbReference type="Gene3D" id="3.40.50.1000">
    <property type="entry name" value="HAD superfamily/HAD-like"/>
    <property type="match status" value="1"/>
</dbReference>
<dbReference type="InterPro" id="IPR050582">
    <property type="entry name" value="HAD-like_SerB"/>
</dbReference>
<dbReference type="Gene3D" id="1.20.1440.100">
    <property type="entry name" value="SG protein - dephosphorylation function"/>
    <property type="match status" value="1"/>
</dbReference>
<name>A0A849K946_9BURK</name>
<dbReference type="NCBIfam" id="TIGR01490">
    <property type="entry name" value="HAD-SF-IB-hyp1"/>
    <property type="match status" value="1"/>
</dbReference>
<accession>A0A849K946</accession>
<evidence type="ECO:0000256" key="2">
    <source>
        <dbReference type="ARBA" id="ARBA00022801"/>
    </source>
</evidence>
<dbReference type="GO" id="GO:0016787">
    <property type="term" value="F:hydrolase activity"/>
    <property type="evidence" value="ECO:0007669"/>
    <property type="project" value="UniProtKB-KW"/>
</dbReference>
<keyword evidence="2 4" id="KW-0378">Hydrolase</keyword>
<evidence type="ECO:0000256" key="3">
    <source>
        <dbReference type="ARBA" id="ARBA00022842"/>
    </source>
</evidence>
<reference evidence="4 5" key="1">
    <citation type="submission" date="2020-05" db="EMBL/GenBank/DDBJ databases">
        <authorList>
            <person name="Khan S.A."/>
            <person name="Jeon C.O."/>
            <person name="Chun B.H."/>
        </authorList>
    </citation>
    <scope>NUCLEOTIDE SEQUENCE [LARGE SCALE GENOMIC DNA]</scope>
    <source>
        <strain evidence="4 5">B156</strain>
    </source>
</reference>
<dbReference type="InterPro" id="IPR036412">
    <property type="entry name" value="HAD-like_sf"/>
</dbReference>
<evidence type="ECO:0000313" key="5">
    <source>
        <dbReference type="Proteomes" id="UP000552954"/>
    </source>
</evidence>
<reference evidence="4 5" key="2">
    <citation type="submission" date="2020-06" db="EMBL/GenBank/DDBJ databases">
        <title>Ramlibacter rhizophilus sp. nov., isolated from rhizosphere soil of national flower Mugunghwa from South Korea.</title>
        <authorList>
            <person name="Zheng-Fei Y."/>
            <person name="Huan T."/>
        </authorList>
    </citation>
    <scope>NUCLEOTIDE SEQUENCE [LARGE SCALE GENOMIC DNA]</scope>
    <source>
        <strain evidence="4 5">B156</strain>
    </source>
</reference>
<dbReference type="InterPro" id="IPR006385">
    <property type="entry name" value="HAD_hydro_SerB1"/>
</dbReference>
<comment type="caution">
    <text evidence="4">The sequence shown here is derived from an EMBL/GenBank/DDBJ whole genome shotgun (WGS) entry which is preliminary data.</text>
</comment>
<dbReference type="PANTHER" id="PTHR43344">
    <property type="entry name" value="PHOSPHOSERINE PHOSPHATASE"/>
    <property type="match status" value="1"/>
</dbReference>
<dbReference type="RefSeq" id="WP_171562085.1">
    <property type="nucleotide sequence ID" value="NZ_JABFCS010000001.1"/>
</dbReference>
<dbReference type="Pfam" id="PF12710">
    <property type="entry name" value="HAD"/>
    <property type="match status" value="1"/>
</dbReference>
<evidence type="ECO:0000256" key="1">
    <source>
        <dbReference type="ARBA" id="ARBA00022723"/>
    </source>
</evidence>
<dbReference type="AlphaFoldDB" id="A0A849K946"/>
<evidence type="ECO:0000313" key="4">
    <source>
        <dbReference type="EMBL" id="NNU44848.1"/>
    </source>
</evidence>
<dbReference type="GO" id="GO:0046872">
    <property type="term" value="F:metal ion binding"/>
    <property type="evidence" value="ECO:0007669"/>
    <property type="project" value="UniProtKB-KW"/>
</dbReference>
<dbReference type="InterPro" id="IPR023214">
    <property type="entry name" value="HAD_sf"/>
</dbReference>
<gene>
    <name evidence="4" type="ORF">HK415_19315</name>
</gene>
<keyword evidence="1" id="KW-0479">Metal-binding</keyword>
<protein>
    <submittedName>
        <fullName evidence="4">HAD family hydrolase</fullName>
    </submittedName>
</protein>
<dbReference type="NCBIfam" id="TIGR01488">
    <property type="entry name" value="HAD-SF-IB"/>
    <property type="match status" value="1"/>
</dbReference>
<dbReference type="EMBL" id="JABFCS010000001">
    <property type="protein sequence ID" value="NNU44848.1"/>
    <property type="molecule type" value="Genomic_DNA"/>
</dbReference>
<proteinExistence type="predicted"/>
<dbReference type="SUPFAM" id="SSF56784">
    <property type="entry name" value="HAD-like"/>
    <property type="match status" value="1"/>
</dbReference>
<keyword evidence="5" id="KW-1185">Reference proteome</keyword>
<keyword evidence="3" id="KW-0460">Magnesium</keyword>